<organism evidence="2 3">
    <name type="scientific">Floridaenema fluviatile BLCC-F154</name>
    <dbReference type="NCBI Taxonomy" id="3153640"/>
    <lineage>
        <taxon>Bacteria</taxon>
        <taxon>Bacillati</taxon>
        <taxon>Cyanobacteriota</taxon>
        <taxon>Cyanophyceae</taxon>
        <taxon>Oscillatoriophycideae</taxon>
        <taxon>Aerosakkonematales</taxon>
        <taxon>Aerosakkonemataceae</taxon>
        <taxon>Floridanema</taxon>
        <taxon>Floridanema fluviatile</taxon>
    </lineage>
</organism>
<comment type="caution">
    <text evidence="2">The sequence shown here is derived from an EMBL/GenBank/DDBJ whole genome shotgun (WGS) entry which is preliminary data.</text>
</comment>
<proteinExistence type="predicted"/>
<name>A0ABV4YHG7_9CYAN</name>
<evidence type="ECO:0000259" key="1">
    <source>
        <dbReference type="Pfam" id="PF00535"/>
    </source>
</evidence>
<dbReference type="PANTHER" id="PTHR43685">
    <property type="entry name" value="GLYCOSYLTRANSFERASE"/>
    <property type="match status" value="1"/>
</dbReference>
<dbReference type="Pfam" id="PF00535">
    <property type="entry name" value="Glycos_transf_2"/>
    <property type="match status" value="1"/>
</dbReference>
<reference evidence="2 3" key="1">
    <citation type="submission" date="2024-09" db="EMBL/GenBank/DDBJ databases">
        <title>Floridaenema gen nov. (Aerosakkonemataceae, Aerosakkonematales ord. nov., Cyanobacteria) from benthic tropical and subtropical fresh waters, with the description of four new species.</title>
        <authorList>
            <person name="Moretto J.A."/>
            <person name="Berthold D.E."/>
            <person name="Lefler F.W."/>
            <person name="Huang I.-S."/>
            <person name="Laughinghouse H. IV."/>
        </authorList>
    </citation>
    <scope>NUCLEOTIDE SEQUENCE [LARGE SCALE GENOMIC DNA]</scope>
    <source>
        <strain evidence="2 3">BLCC-F154</strain>
    </source>
</reference>
<dbReference type="SUPFAM" id="SSF53448">
    <property type="entry name" value="Nucleotide-diphospho-sugar transferases"/>
    <property type="match status" value="1"/>
</dbReference>
<gene>
    <name evidence="2" type="ORF">ACE1B6_23750</name>
</gene>
<keyword evidence="3" id="KW-1185">Reference proteome</keyword>
<evidence type="ECO:0000313" key="2">
    <source>
        <dbReference type="EMBL" id="MFB2938272.1"/>
    </source>
</evidence>
<dbReference type="Gene3D" id="3.90.550.10">
    <property type="entry name" value="Spore Coat Polysaccharide Biosynthesis Protein SpsA, Chain A"/>
    <property type="match status" value="1"/>
</dbReference>
<sequence>MKKVSVIIPVYKVEQYIADTVRSVLNQTYQNFELLIVDDGSPDRSIEICQQFNDPRIKIIRQNNRGVSAARNNGIRQAQGEYIAFLDGDDLWLPEKLEKHIKHLENSPNVGVSFSRSAFIDQTGKPLDIYQMPKLKGITPALTLCRNPISNGSVPVIRRQVLEEIKLPLNPDGTGGYYYFDEQLKNMEDVECWLRICLKSQWETEGIPEALTQYRVNLKGASTNVSKHLESLERVIEKTRSYAPELIQQCENATRAYHLRFLARRLVSLRNGKEAVKFAHRAVATHWQIILDEPRRTFLTFAAAYFLWLLPQSFYSQMENFALTITGAAQKRRILQEQSE</sequence>
<dbReference type="InterPro" id="IPR029044">
    <property type="entry name" value="Nucleotide-diphossugar_trans"/>
</dbReference>
<dbReference type="InterPro" id="IPR001173">
    <property type="entry name" value="Glyco_trans_2-like"/>
</dbReference>
<dbReference type="Proteomes" id="UP001576776">
    <property type="component" value="Unassembled WGS sequence"/>
</dbReference>
<dbReference type="EMBL" id="JBHFNS010000087">
    <property type="protein sequence ID" value="MFB2938272.1"/>
    <property type="molecule type" value="Genomic_DNA"/>
</dbReference>
<feature type="domain" description="Glycosyltransferase 2-like" evidence="1">
    <location>
        <begin position="5"/>
        <end position="164"/>
    </location>
</feature>
<dbReference type="PANTHER" id="PTHR43685:SF2">
    <property type="entry name" value="GLYCOSYLTRANSFERASE 2-LIKE DOMAIN-CONTAINING PROTEIN"/>
    <property type="match status" value="1"/>
</dbReference>
<dbReference type="CDD" id="cd00761">
    <property type="entry name" value="Glyco_tranf_GTA_type"/>
    <property type="match status" value="1"/>
</dbReference>
<protein>
    <submittedName>
        <fullName evidence="2">Glycosyltransferase family 2 protein</fullName>
    </submittedName>
</protein>
<dbReference type="InterPro" id="IPR050834">
    <property type="entry name" value="Glycosyltransf_2"/>
</dbReference>
<accession>A0ABV4YHG7</accession>
<evidence type="ECO:0000313" key="3">
    <source>
        <dbReference type="Proteomes" id="UP001576776"/>
    </source>
</evidence>
<dbReference type="RefSeq" id="WP_413259754.1">
    <property type="nucleotide sequence ID" value="NZ_JBHFNS010000087.1"/>
</dbReference>